<sequence>MSTTGSKKRELSADNMVIHHPAAIMQPPVSNTPSNLSATPESKRRRVAGAAGNGTEQRPENQVPAVNMNIGSPTAIAQPRVSDMPSTESRTPEPPALNMNMASPAAITHPRVLDMSTFGLQESELSGVTMTPNQKWLRDAVTAVLHGHDDAVRRNMESNGLGLNAVDDLHRTQLYKAAISGNMADVRLCLEYPDSAHFDRWVGDIQKALPEIPLEYTRKVANSMIPRVDLDIQASDGSSALMVAVLYQHYEIAELLVHSRASPICLSLDDHTPLSVAIDYGVGSKDAAALALKMFSIPSFGERLLRLEREGDVTLWEACDWAREDNPEFFAALSERIAQLQALAITLGDKACTNWNETFLMTLLLQADDPRVADNKVPNEVRETRKCLEMIPFTDSKFRAQYMLLENVGTGAFSSAWKTFDMHKQRVVAVKFLMETSHGAIDQIKKEARFMKSLGHKNVMDYHELLSSSCGGHIMVTEFAEGGDLQKYLRGFESGRLQEIQVKTIFRQIMEGLSHMHSRNVVHRDLKTANILVFSNHRVKIADFGNSCKLPSNSDGKLNNYPCTPLYRSPESILSKISESHPSFSAKPCDIWSAGIILHELLVNKLPFRGTNSDSNGNNWKDLYGQILEGDLKFDDDRIWGNISTISMTLLGRMLHADPTRRPTAEQVLMHPWFTEDFKRYPLLELISPRLPHHERKKVFTPELPEWMRPISPPPHLPPIKELLQDMENDDWNTITLPVLVDKGPST</sequence>
<dbReference type="PROSITE" id="PS00107">
    <property type="entry name" value="PROTEIN_KINASE_ATP"/>
    <property type="match status" value="1"/>
</dbReference>
<dbReference type="PROSITE" id="PS00108">
    <property type="entry name" value="PROTEIN_KINASE_ST"/>
    <property type="match status" value="1"/>
</dbReference>
<evidence type="ECO:0000256" key="4">
    <source>
        <dbReference type="SAM" id="MobiDB-lite"/>
    </source>
</evidence>
<organism evidence="6 7">
    <name type="scientific">Oculimacula yallundae</name>
    <dbReference type="NCBI Taxonomy" id="86028"/>
    <lineage>
        <taxon>Eukaryota</taxon>
        <taxon>Fungi</taxon>
        <taxon>Dikarya</taxon>
        <taxon>Ascomycota</taxon>
        <taxon>Pezizomycotina</taxon>
        <taxon>Leotiomycetes</taxon>
        <taxon>Helotiales</taxon>
        <taxon>Ploettnerulaceae</taxon>
        <taxon>Oculimacula</taxon>
    </lineage>
</organism>
<feature type="domain" description="Protein kinase" evidence="5">
    <location>
        <begin position="402"/>
        <end position="674"/>
    </location>
</feature>
<evidence type="ECO:0000313" key="6">
    <source>
        <dbReference type="EMBL" id="KAL2070174.1"/>
    </source>
</evidence>
<evidence type="ECO:0000313" key="7">
    <source>
        <dbReference type="Proteomes" id="UP001595075"/>
    </source>
</evidence>
<dbReference type="InterPro" id="IPR008271">
    <property type="entry name" value="Ser/Thr_kinase_AS"/>
</dbReference>
<proteinExistence type="predicted"/>
<dbReference type="InterPro" id="IPR002110">
    <property type="entry name" value="Ankyrin_rpt"/>
</dbReference>
<dbReference type="Pfam" id="PF00023">
    <property type="entry name" value="Ank"/>
    <property type="match status" value="1"/>
</dbReference>
<evidence type="ECO:0000256" key="1">
    <source>
        <dbReference type="ARBA" id="ARBA00022741"/>
    </source>
</evidence>
<dbReference type="SUPFAM" id="SSF56112">
    <property type="entry name" value="Protein kinase-like (PK-like)"/>
    <property type="match status" value="1"/>
</dbReference>
<dbReference type="Pfam" id="PF00069">
    <property type="entry name" value="Pkinase"/>
    <property type="match status" value="1"/>
</dbReference>
<dbReference type="InterPro" id="IPR000719">
    <property type="entry name" value="Prot_kinase_dom"/>
</dbReference>
<dbReference type="SMART" id="SM00220">
    <property type="entry name" value="S_TKc"/>
    <property type="match status" value="1"/>
</dbReference>
<dbReference type="Gene3D" id="1.25.40.20">
    <property type="entry name" value="Ankyrin repeat-containing domain"/>
    <property type="match status" value="1"/>
</dbReference>
<dbReference type="PANTHER" id="PTHR44167:SF24">
    <property type="entry name" value="SERINE_THREONINE-PROTEIN KINASE CHK2"/>
    <property type="match status" value="1"/>
</dbReference>
<gene>
    <name evidence="6" type="ORF">VTL71DRAFT_13200</name>
</gene>
<dbReference type="PANTHER" id="PTHR44167">
    <property type="entry name" value="OVARIAN-SPECIFIC SERINE/THREONINE-PROTEIN KINASE LOK-RELATED"/>
    <property type="match status" value="1"/>
</dbReference>
<dbReference type="InterPro" id="IPR017441">
    <property type="entry name" value="Protein_kinase_ATP_BS"/>
</dbReference>
<evidence type="ECO:0000256" key="2">
    <source>
        <dbReference type="ARBA" id="ARBA00022840"/>
    </source>
</evidence>
<dbReference type="PROSITE" id="PS50011">
    <property type="entry name" value="PROTEIN_KINASE_DOM"/>
    <property type="match status" value="1"/>
</dbReference>
<dbReference type="Gene3D" id="1.10.510.10">
    <property type="entry name" value="Transferase(Phosphotransferase) domain 1"/>
    <property type="match status" value="1"/>
</dbReference>
<dbReference type="EMBL" id="JAZHXI010000006">
    <property type="protein sequence ID" value="KAL2070174.1"/>
    <property type="molecule type" value="Genomic_DNA"/>
</dbReference>
<dbReference type="SUPFAM" id="SSF48403">
    <property type="entry name" value="Ankyrin repeat"/>
    <property type="match status" value="1"/>
</dbReference>
<reference evidence="6 7" key="1">
    <citation type="journal article" date="2024" name="Commun. Biol.">
        <title>Comparative genomic analysis of thermophilic fungi reveals convergent evolutionary adaptations and gene losses.</title>
        <authorList>
            <person name="Steindorff A.S."/>
            <person name="Aguilar-Pontes M.V."/>
            <person name="Robinson A.J."/>
            <person name="Andreopoulos B."/>
            <person name="LaButti K."/>
            <person name="Kuo A."/>
            <person name="Mondo S."/>
            <person name="Riley R."/>
            <person name="Otillar R."/>
            <person name="Haridas S."/>
            <person name="Lipzen A."/>
            <person name="Grimwood J."/>
            <person name="Schmutz J."/>
            <person name="Clum A."/>
            <person name="Reid I.D."/>
            <person name="Moisan M.C."/>
            <person name="Butler G."/>
            <person name="Nguyen T.T.M."/>
            <person name="Dewar K."/>
            <person name="Conant G."/>
            <person name="Drula E."/>
            <person name="Henrissat B."/>
            <person name="Hansel C."/>
            <person name="Singer S."/>
            <person name="Hutchinson M.I."/>
            <person name="de Vries R.P."/>
            <person name="Natvig D.O."/>
            <person name="Powell A.J."/>
            <person name="Tsang A."/>
            <person name="Grigoriev I.V."/>
        </authorList>
    </citation>
    <scope>NUCLEOTIDE SEQUENCE [LARGE SCALE GENOMIC DNA]</scope>
    <source>
        <strain evidence="6 7">CBS 494.80</strain>
    </source>
</reference>
<feature type="compositionally biased region" description="Polar residues" evidence="4">
    <location>
        <begin position="28"/>
        <end position="40"/>
    </location>
</feature>
<evidence type="ECO:0000259" key="5">
    <source>
        <dbReference type="PROSITE" id="PS50011"/>
    </source>
</evidence>
<feature type="region of interest" description="Disordered" evidence="4">
    <location>
        <begin position="25"/>
        <end position="97"/>
    </location>
</feature>
<dbReference type="InterPro" id="IPR036770">
    <property type="entry name" value="Ankyrin_rpt-contain_sf"/>
</dbReference>
<feature type="binding site" evidence="3">
    <location>
        <position position="431"/>
    </location>
    <ligand>
        <name>ATP</name>
        <dbReference type="ChEBI" id="CHEBI:30616"/>
    </ligand>
</feature>
<accession>A0ABR4CLZ4</accession>
<protein>
    <recommendedName>
        <fullName evidence="5">Protein kinase domain-containing protein</fullName>
    </recommendedName>
</protein>
<name>A0ABR4CLZ4_9HELO</name>
<keyword evidence="7" id="KW-1185">Reference proteome</keyword>
<keyword evidence="1 3" id="KW-0547">Nucleotide-binding</keyword>
<dbReference type="InterPro" id="IPR011009">
    <property type="entry name" value="Kinase-like_dom_sf"/>
</dbReference>
<comment type="caution">
    <text evidence="6">The sequence shown here is derived from an EMBL/GenBank/DDBJ whole genome shotgun (WGS) entry which is preliminary data.</text>
</comment>
<keyword evidence="2 3" id="KW-0067">ATP-binding</keyword>
<evidence type="ECO:0000256" key="3">
    <source>
        <dbReference type="PROSITE-ProRule" id="PRU10141"/>
    </source>
</evidence>
<dbReference type="Proteomes" id="UP001595075">
    <property type="component" value="Unassembled WGS sequence"/>
</dbReference>